<feature type="domain" description="Reverse transcriptase zinc-binding" evidence="4">
    <location>
        <begin position="1183"/>
        <end position="1267"/>
    </location>
</feature>
<dbReference type="InterPro" id="IPR036691">
    <property type="entry name" value="Endo/exonu/phosph_ase_sf"/>
</dbReference>
<dbReference type="PANTHER" id="PTHR33116:SF78">
    <property type="entry name" value="OS12G0587133 PROTEIN"/>
    <property type="match status" value="1"/>
</dbReference>
<dbReference type="InterPro" id="IPR026960">
    <property type="entry name" value="RVT-Znf"/>
</dbReference>
<evidence type="ECO:0000256" key="1">
    <source>
        <dbReference type="SAM" id="MobiDB-lite"/>
    </source>
</evidence>
<dbReference type="SUPFAM" id="SSF56219">
    <property type="entry name" value="DNase I-like"/>
    <property type="match status" value="1"/>
</dbReference>
<dbReference type="Gene3D" id="3.60.10.10">
    <property type="entry name" value="Endonuclease/exonuclease/phosphatase"/>
    <property type="match status" value="1"/>
</dbReference>
<protein>
    <recommendedName>
        <fullName evidence="6">Reverse transcriptase domain-containing protein</fullName>
    </recommendedName>
</protein>
<dbReference type="Pfam" id="PF03372">
    <property type="entry name" value="Exo_endo_phos"/>
    <property type="match status" value="1"/>
</dbReference>
<sequence>METKGKFQGSIWLGRRGLRWMLGEIGKLRHLPSTSTGIFKFMRDGYRTLELSCLSNHGGRFVEILEYHGGAQRGHLRVSEGRCGAGWLRFEDELHLYFLAKIEPEVAAPVGIGKASIMEMGLRTIQLPIESYGVKLMDKESAIFKLEGQARQVTWIGLRQVDGLKDTSEQQSGIDKPMLPDSAPSALPDKSVDFEEGEINEELSGSEDCDVVDEYSREVVEPFSPPPEPGSSSFDCSMAFPESDEVRRISAGALESDLRRSLSTSMSQALSLRMLEVPECGVEPLSPLTCEPLGIIEPSVQDGANVGSIPVTEQARSKWEMKLDKVDWKVIQSIWGNRYAGWVVLNAEHTAGGVLLLWDKRVLELIDSKVGTFSVSCYWKSLIDGFEWVGTGVYGPNRDDVRTDLWDELLEVRLQWPLPWCVFGDFNVVWFPSEMRGCTRVSSSMEEFSDFIDGQTLVDLPLKGGKYTWCNGSANPSMSRIDRVLVSSDWEEHYPNVVQKLMPRPISDHTPLLLEASGMSRGKSSFKFENMWLKAPRFVDKVFRDVDVWRQHLECELEALDLKESLTSLLDEERISREGCKLELEKVAQLEEVSWRQKSRVLWLQEGDNNTKFFHKMVNSHLRYNYMERVEVDGVVYEDNSVIRAKVVQFYESLYQEHESWRPTVNGLYFDVISSEERNMLERPFTFDEVLQVVKDLQGDKAPGPDGFTMASFQKCWLVIEEDVMGFFAEVYTHCKFERSLNATFIALIPKKQNASNIRDFLPISLIGSIYKLLAKVLANRLKGVLDSLISESLKSHVLGVICELDIEKAYDHVDWKCLLHLLERMGFGVRWRRWIEVCISSVQFSVLVNGSPEGYFTSSRGLCQGDPLSPLLFLLVMEVLSRMLKKVESEGLIQGFSAGATTGLRVNMAKSEMVLVGEVQDISELAESLCCRIGVLPLSYLGMPLGASYKATAVWNPILEKMERQLSGCVANRLEKLQRDFLWGGMGNNFIHHTVGSDKVCVPKAKVGLGVRSLVLFNIALLGKWLWRFGLEENNLWRWVLVEKFGVELGGWRTKPIRGAYGCGLWKAIMSGWDDYFQRVEFVIGQGNWVSFWKDKWCGDTALMDRFPLLFNCSSNREATIETVLNRPDSGGVGSWNVTFTRGFNDWEVEIMVEFFQLLSSYAIPIMAPDGMKWKCNKAGMFDSRSFYAVLNARPRVVFPWKMIWKVKAPPRVAFFIWSVAWGKILTYENLMLRGYTMVGWCCMCKRDGETVDHLLLHYAAVQVLWNYVFHAFHVQWVLPRSVLDLLFGWQNWFGRHHSHIWNLVSLCLMWTVWCERNSRTFDDMKKFDDQLLGSFVESLFNWSRAWGFTTASTVHDFVAILHSDSACLSLL</sequence>
<evidence type="ECO:0000259" key="2">
    <source>
        <dbReference type="Pfam" id="PF00078"/>
    </source>
</evidence>
<feature type="domain" description="Endonuclease/exonuclease/phosphatase" evidence="3">
    <location>
        <begin position="345"/>
        <end position="509"/>
    </location>
</feature>
<proteinExistence type="predicted"/>
<accession>A0A2N9GD78</accession>
<dbReference type="InterPro" id="IPR000477">
    <property type="entry name" value="RT_dom"/>
</dbReference>
<dbReference type="SUPFAM" id="SSF56672">
    <property type="entry name" value="DNA/RNA polymerases"/>
    <property type="match status" value="1"/>
</dbReference>
<dbReference type="EMBL" id="OIVN01001779">
    <property type="protein sequence ID" value="SPC97513.1"/>
    <property type="molecule type" value="Genomic_DNA"/>
</dbReference>
<organism evidence="5">
    <name type="scientific">Fagus sylvatica</name>
    <name type="common">Beechnut</name>
    <dbReference type="NCBI Taxonomy" id="28930"/>
    <lineage>
        <taxon>Eukaryota</taxon>
        <taxon>Viridiplantae</taxon>
        <taxon>Streptophyta</taxon>
        <taxon>Embryophyta</taxon>
        <taxon>Tracheophyta</taxon>
        <taxon>Spermatophyta</taxon>
        <taxon>Magnoliopsida</taxon>
        <taxon>eudicotyledons</taxon>
        <taxon>Gunneridae</taxon>
        <taxon>Pentapetalae</taxon>
        <taxon>rosids</taxon>
        <taxon>fabids</taxon>
        <taxon>Fagales</taxon>
        <taxon>Fagaceae</taxon>
        <taxon>Fagus</taxon>
    </lineage>
</organism>
<dbReference type="CDD" id="cd01650">
    <property type="entry name" value="RT_nLTR_like"/>
    <property type="match status" value="1"/>
</dbReference>
<dbReference type="GO" id="GO:0003824">
    <property type="term" value="F:catalytic activity"/>
    <property type="evidence" value="ECO:0007669"/>
    <property type="project" value="InterPro"/>
</dbReference>
<evidence type="ECO:0000259" key="3">
    <source>
        <dbReference type="Pfam" id="PF03372"/>
    </source>
</evidence>
<evidence type="ECO:0000313" key="5">
    <source>
        <dbReference type="EMBL" id="SPC97513.1"/>
    </source>
</evidence>
<feature type="domain" description="Reverse transcriptase" evidence="2">
    <location>
        <begin position="749"/>
        <end position="887"/>
    </location>
</feature>
<evidence type="ECO:0008006" key="6">
    <source>
        <dbReference type="Google" id="ProtNLM"/>
    </source>
</evidence>
<gene>
    <name evidence="5" type="ORF">FSB_LOCUS25395</name>
</gene>
<name>A0A2N9GD78_FAGSY</name>
<evidence type="ECO:0000259" key="4">
    <source>
        <dbReference type="Pfam" id="PF13966"/>
    </source>
</evidence>
<dbReference type="Pfam" id="PF13966">
    <property type="entry name" value="zf-RVT"/>
    <property type="match status" value="1"/>
</dbReference>
<reference evidence="5" key="1">
    <citation type="submission" date="2018-02" db="EMBL/GenBank/DDBJ databases">
        <authorList>
            <person name="Cohen D.B."/>
            <person name="Kent A.D."/>
        </authorList>
    </citation>
    <scope>NUCLEOTIDE SEQUENCE</scope>
</reference>
<dbReference type="InterPro" id="IPR005135">
    <property type="entry name" value="Endo/exonuclease/phosphatase"/>
</dbReference>
<dbReference type="InterPro" id="IPR043502">
    <property type="entry name" value="DNA/RNA_pol_sf"/>
</dbReference>
<dbReference type="Pfam" id="PF00078">
    <property type="entry name" value="RVT_1"/>
    <property type="match status" value="1"/>
</dbReference>
<dbReference type="PANTHER" id="PTHR33116">
    <property type="entry name" value="REVERSE TRANSCRIPTASE ZINC-BINDING DOMAIN-CONTAINING PROTEIN-RELATED-RELATED"/>
    <property type="match status" value="1"/>
</dbReference>
<feature type="region of interest" description="Disordered" evidence="1">
    <location>
        <begin position="166"/>
        <end position="186"/>
    </location>
</feature>